<proteinExistence type="inferred from homology"/>
<evidence type="ECO:0000256" key="5">
    <source>
        <dbReference type="SAM" id="MobiDB-lite"/>
    </source>
</evidence>
<gene>
    <name evidence="7" type="ORF">FHS74_000622</name>
</gene>
<dbReference type="Proteomes" id="UP000539175">
    <property type="component" value="Unassembled WGS sequence"/>
</dbReference>
<accession>A0A7X0ECL2</accession>
<keyword evidence="3 7" id="KW-0808">Transferase</keyword>
<feature type="region of interest" description="Disordered" evidence="5">
    <location>
        <begin position="1"/>
        <end position="25"/>
    </location>
</feature>
<dbReference type="RefSeq" id="WP_184797372.1">
    <property type="nucleotide sequence ID" value="NZ_JACIIZ010000002.1"/>
</dbReference>
<keyword evidence="8" id="KW-1185">Reference proteome</keyword>
<dbReference type="InterPro" id="IPR029026">
    <property type="entry name" value="tRNA_m1G_MTases_N"/>
</dbReference>
<dbReference type="AlphaFoldDB" id="A0A7X0ECL2"/>
<evidence type="ECO:0000256" key="4">
    <source>
        <dbReference type="ARBA" id="ARBA00022691"/>
    </source>
</evidence>
<protein>
    <submittedName>
        <fullName evidence="7">tRNA/rRNA methyltransferase</fullName>
        <ecNumber evidence="7">2.1.1.-</ecNumber>
    </submittedName>
</protein>
<evidence type="ECO:0000256" key="2">
    <source>
        <dbReference type="ARBA" id="ARBA00022603"/>
    </source>
</evidence>
<dbReference type="InterPro" id="IPR029028">
    <property type="entry name" value="Alpha/beta_knot_MTases"/>
</dbReference>
<dbReference type="SUPFAM" id="SSF75217">
    <property type="entry name" value="alpha/beta knot"/>
    <property type="match status" value="1"/>
</dbReference>
<dbReference type="EC" id="2.1.1.-" evidence="7"/>
<dbReference type="GO" id="GO:0003723">
    <property type="term" value="F:RNA binding"/>
    <property type="evidence" value="ECO:0007669"/>
    <property type="project" value="InterPro"/>
</dbReference>
<evidence type="ECO:0000259" key="6">
    <source>
        <dbReference type="Pfam" id="PF00588"/>
    </source>
</evidence>
<evidence type="ECO:0000313" key="7">
    <source>
        <dbReference type="EMBL" id="MBB6250081.1"/>
    </source>
</evidence>
<dbReference type="CDD" id="cd18093">
    <property type="entry name" value="SpoU-like_TrmJ"/>
    <property type="match status" value="1"/>
</dbReference>
<dbReference type="Gene3D" id="1.10.8.590">
    <property type="match status" value="1"/>
</dbReference>
<evidence type="ECO:0000313" key="8">
    <source>
        <dbReference type="Proteomes" id="UP000539175"/>
    </source>
</evidence>
<keyword evidence="2 7" id="KW-0489">Methyltransferase</keyword>
<organism evidence="7 8">
    <name type="scientific">Nitrospirillum iridis</name>
    <dbReference type="NCBI Taxonomy" id="765888"/>
    <lineage>
        <taxon>Bacteria</taxon>
        <taxon>Pseudomonadati</taxon>
        <taxon>Pseudomonadota</taxon>
        <taxon>Alphaproteobacteria</taxon>
        <taxon>Rhodospirillales</taxon>
        <taxon>Azospirillaceae</taxon>
        <taxon>Nitrospirillum</taxon>
    </lineage>
</organism>
<dbReference type="Gene3D" id="3.40.1280.10">
    <property type="match status" value="1"/>
</dbReference>
<dbReference type="PANTHER" id="PTHR42786:SF7">
    <property type="entry name" value="TRNA_RRNA METHYLTRANSFERASE SPOU TYPE DOMAIN-CONTAINING PROTEIN"/>
    <property type="match status" value="1"/>
</dbReference>
<dbReference type="EMBL" id="JACIIZ010000002">
    <property type="protein sequence ID" value="MBB6250081.1"/>
    <property type="molecule type" value="Genomic_DNA"/>
</dbReference>
<comment type="caution">
    <text evidence="7">The sequence shown here is derived from an EMBL/GenBank/DDBJ whole genome shotgun (WGS) entry which is preliminary data.</text>
</comment>
<comment type="similarity">
    <text evidence="1">Belongs to the class IV-like SAM-binding methyltransferase superfamily. RNA methyltransferase TrmH family.</text>
</comment>
<dbReference type="InterPro" id="IPR004384">
    <property type="entry name" value="RNA_MeTrfase_TrmJ/LasT"/>
</dbReference>
<dbReference type="PANTHER" id="PTHR42786">
    <property type="entry name" value="TRNA/RRNA METHYLTRANSFERASE"/>
    <property type="match status" value="1"/>
</dbReference>
<dbReference type="GO" id="GO:0005829">
    <property type="term" value="C:cytosol"/>
    <property type="evidence" value="ECO:0007669"/>
    <property type="project" value="TreeGrafter"/>
</dbReference>
<keyword evidence="4" id="KW-0949">S-adenosyl-L-methionine</keyword>
<dbReference type="GO" id="GO:0002128">
    <property type="term" value="P:tRNA nucleoside ribose methylation"/>
    <property type="evidence" value="ECO:0007669"/>
    <property type="project" value="TreeGrafter"/>
</dbReference>
<evidence type="ECO:0000256" key="1">
    <source>
        <dbReference type="ARBA" id="ARBA00007228"/>
    </source>
</evidence>
<evidence type="ECO:0000256" key="3">
    <source>
        <dbReference type="ARBA" id="ARBA00022679"/>
    </source>
</evidence>
<name>A0A7X0ECL2_9PROT</name>
<dbReference type="InterPro" id="IPR001537">
    <property type="entry name" value="SpoU_MeTrfase"/>
</dbReference>
<dbReference type="PIRSF" id="PIRSF004808">
    <property type="entry name" value="LasT"/>
    <property type="match status" value="1"/>
</dbReference>
<sequence length="271" mass="29451">MSGTDRRMLAKSQASRGEADGTGEGPAVILVEPQLGENIGTVARAMLNHGLTDLRLVKPRDGWPNEKAVSSSAGATLVLDNARVYESTTDAIADLQKVYATTARPRFMVKTVLTAREAATEMRAHVQVGRGVGILFGPERTGLVNDDIALADTIITIPLNPGFSSLNLAQCVLLVAHEWFQSVETGPARQLYTGNSRAATKEELVNLFEHLELELDATGFYTSEEKRPSMVRNIRNMLQRAHLTEQEVRTFHGVIAALVGRRKDGGPVKGH</sequence>
<dbReference type="GO" id="GO:0008173">
    <property type="term" value="F:RNA methyltransferase activity"/>
    <property type="evidence" value="ECO:0007669"/>
    <property type="project" value="InterPro"/>
</dbReference>
<dbReference type="Pfam" id="PF00588">
    <property type="entry name" value="SpoU_methylase"/>
    <property type="match status" value="1"/>
</dbReference>
<feature type="domain" description="tRNA/rRNA methyltransferase SpoU type" evidence="6">
    <location>
        <begin position="27"/>
        <end position="176"/>
    </location>
</feature>
<reference evidence="7 8" key="1">
    <citation type="submission" date="2020-08" db="EMBL/GenBank/DDBJ databases">
        <title>Genomic Encyclopedia of Type Strains, Phase IV (KMG-IV): sequencing the most valuable type-strain genomes for metagenomic binning, comparative biology and taxonomic classification.</title>
        <authorList>
            <person name="Goeker M."/>
        </authorList>
    </citation>
    <scope>NUCLEOTIDE SEQUENCE [LARGE SCALE GENOMIC DNA]</scope>
    <source>
        <strain evidence="7 8">DSM 22198</strain>
    </source>
</reference>